<sequence length="553" mass="61201">MSAGKIDIKLNEILKSNRALSDRSAEDLFDWFACQDQSEHASVRPVVLTLAERQARCKGLTLKSLVCLAGTYHRTNVTALKHLAQSTHYTTFELTQYIDILLTPNPARRFGRVLDMLHCFSINFPAILANSAFVLFRYLNGIYLKLERGDKLVVMDILYNMLQQSLYDSNTATLISEAFNFILDRTPPPELSDRPLKNASMMSDFETTTESSTLLIPLTNFDLQIVGQRLELLVLDVMDVDVDLPSKSASGAEIPPPVPDLPPRPTRDPRIDVVLDIFPDQSPSFVEKALTLPQYAAPEALVEALLEGTVHIPQDEPVEQPRDTDEADELDFSRLRIGKAKNFGLTMDDAAREELKASVVRRAEEAQIEEIEAEAEDQLEDEEEMAVAVRSRPMASASSASTDTATPQVDYSILEKAFQENAAVFDKSSVTRRGKEREGLRQASGLDDSQIEGWYSQVMRNPRKIQRLSQEKDIVNNNLDVPVQEGRSRHSRGGSRGRGASRGGAGGGAGGRGRAPTQGAGHSGNNRQRQNKEKQGNAQRKKGHDKKFAGQAG</sequence>
<dbReference type="AlphaFoldDB" id="A0A4T0HGU0"/>
<keyword evidence="1" id="KW-0175">Coiled coil</keyword>
<feature type="region of interest" description="Disordered" evidence="2">
    <location>
        <begin position="247"/>
        <end position="266"/>
    </location>
</feature>
<protein>
    <recommendedName>
        <fullName evidence="5">CUE domain-containing protein</fullName>
    </recommendedName>
</protein>
<evidence type="ECO:0000256" key="2">
    <source>
        <dbReference type="SAM" id="MobiDB-lite"/>
    </source>
</evidence>
<organism evidence="3 4">
    <name type="scientific">Wallemia ichthyophaga</name>
    <dbReference type="NCBI Taxonomy" id="245174"/>
    <lineage>
        <taxon>Eukaryota</taxon>
        <taxon>Fungi</taxon>
        <taxon>Dikarya</taxon>
        <taxon>Basidiomycota</taxon>
        <taxon>Wallemiomycotina</taxon>
        <taxon>Wallemiomycetes</taxon>
        <taxon>Wallemiales</taxon>
        <taxon>Wallemiaceae</taxon>
        <taxon>Wallemia</taxon>
    </lineage>
</organism>
<evidence type="ECO:0000256" key="1">
    <source>
        <dbReference type="SAM" id="Coils"/>
    </source>
</evidence>
<accession>A0A4T0HGU0</accession>
<comment type="caution">
    <text evidence="3">The sequence shown here is derived from an EMBL/GenBank/DDBJ whole genome shotgun (WGS) entry which is preliminary data.</text>
</comment>
<feature type="compositionally biased region" description="Pro residues" evidence="2">
    <location>
        <begin position="254"/>
        <end position="264"/>
    </location>
</feature>
<dbReference type="EMBL" id="SPOF01000002">
    <property type="protein sequence ID" value="TIB16974.1"/>
    <property type="molecule type" value="Genomic_DNA"/>
</dbReference>
<name>A0A4T0HGU0_WALIC</name>
<dbReference type="Proteomes" id="UP000306954">
    <property type="component" value="Unassembled WGS sequence"/>
</dbReference>
<feature type="coiled-coil region" evidence="1">
    <location>
        <begin position="361"/>
        <end position="392"/>
    </location>
</feature>
<evidence type="ECO:0008006" key="5">
    <source>
        <dbReference type="Google" id="ProtNLM"/>
    </source>
</evidence>
<feature type="compositionally biased region" description="Gly residues" evidence="2">
    <location>
        <begin position="496"/>
        <end position="513"/>
    </location>
</feature>
<proteinExistence type="predicted"/>
<feature type="region of interest" description="Disordered" evidence="2">
    <location>
        <begin position="467"/>
        <end position="553"/>
    </location>
</feature>
<evidence type="ECO:0000313" key="3">
    <source>
        <dbReference type="EMBL" id="TIB16974.1"/>
    </source>
</evidence>
<reference evidence="3 4" key="1">
    <citation type="submission" date="2019-03" db="EMBL/GenBank/DDBJ databases">
        <title>Sequencing 23 genomes of Wallemia ichthyophaga.</title>
        <authorList>
            <person name="Gostincar C."/>
        </authorList>
    </citation>
    <scope>NUCLEOTIDE SEQUENCE [LARGE SCALE GENOMIC DNA]</scope>
    <source>
        <strain evidence="3 4">EXF-8621</strain>
    </source>
</reference>
<gene>
    <name evidence="3" type="ORF">E3P90_00259</name>
</gene>
<evidence type="ECO:0000313" key="4">
    <source>
        <dbReference type="Proteomes" id="UP000306954"/>
    </source>
</evidence>